<feature type="chain" id="PRO_5019442723" evidence="2">
    <location>
        <begin position="24"/>
        <end position="163"/>
    </location>
</feature>
<dbReference type="RefSeq" id="XP_029233296.1">
    <property type="nucleotide sequence ID" value="XM_029387079.1"/>
</dbReference>
<sequence length="163" mass="16672">MAGRVLLVCALCVLCCCGGGVYAWHDYCNERDWSDFNSFILQAKKTDADVDKYCGHNKTFVQLIKDNLAKAAASKSTETNSQGTKEVKGNGAEGPQPTAATGADEPNSSAKETVTPPAANAATKTTKATHGDSDGSTAASHCTSPLALLMLLACGAAAATAAA</sequence>
<protein>
    <submittedName>
        <fullName evidence="3">Mucin-associated surface protein (MASP)</fullName>
    </submittedName>
</protein>
<evidence type="ECO:0000313" key="3">
    <source>
        <dbReference type="EMBL" id="RNE95521.1"/>
    </source>
</evidence>
<dbReference type="EMBL" id="MKGL01000844">
    <property type="protein sequence ID" value="RNE95521.1"/>
    <property type="molecule type" value="Genomic_DNA"/>
</dbReference>
<feature type="compositionally biased region" description="Low complexity" evidence="1">
    <location>
        <begin position="115"/>
        <end position="128"/>
    </location>
</feature>
<name>A0A422MQP4_TRYRA</name>
<dbReference type="Proteomes" id="UP000283634">
    <property type="component" value="Unassembled WGS sequence"/>
</dbReference>
<feature type="signal peptide" evidence="2">
    <location>
        <begin position="1"/>
        <end position="23"/>
    </location>
</feature>
<dbReference type="GeneID" id="40334395"/>
<reference evidence="3 4" key="1">
    <citation type="journal article" date="2018" name="BMC Genomics">
        <title>Genomic comparison of Trypanosoma conorhini and Trypanosoma rangeli to Trypanosoma cruzi strains of high and low virulence.</title>
        <authorList>
            <person name="Bradwell K.R."/>
            <person name="Koparde V.N."/>
            <person name="Matveyev A.V."/>
            <person name="Serrano M.G."/>
            <person name="Alves J.M."/>
            <person name="Parikh H."/>
            <person name="Huang B."/>
            <person name="Lee V."/>
            <person name="Espinosa-Alvarez O."/>
            <person name="Ortiz P.A."/>
            <person name="Costa-Martins A.G."/>
            <person name="Teixeira M.M."/>
            <person name="Buck G.A."/>
        </authorList>
    </citation>
    <scope>NUCLEOTIDE SEQUENCE [LARGE SCALE GENOMIC DNA]</scope>
    <source>
        <strain evidence="3 4">AM80</strain>
    </source>
</reference>
<feature type="region of interest" description="Disordered" evidence="1">
    <location>
        <begin position="73"/>
        <end position="140"/>
    </location>
</feature>
<dbReference type="OMA" id="DYCNERD"/>
<proteinExistence type="predicted"/>
<evidence type="ECO:0000256" key="2">
    <source>
        <dbReference type="SAM" id="SignalP"/>
    </source>
</evidence>
<organism evidence="3 4">
    <name type="scientific">Trypanosoma rangeli</name>
    <dbReference type="NCBI Taxonomy" id="5698"/>
    <lineage>
        <taxon>Eukaryota</taxon>
        <taxon>Discoba</taxon>
        <taxon>Euglenozoa</taxon>
        <taxon>Kinetoplastea</taxon>
        <taxon>Metakinetoplastina</taxon>
        <taxon>Trypanosomatida</taxon>
        <taxon>Trypanosomatidae</taxon>
        <taxon>Trypanosoma</taxon>
        <taxon>Herpetosoma</taxon>
    </lineage>
</organism>
<keyword evidence="4" id="KW-1185">Reference proteome</keyword>
<feature type="compositionally biased region" description="Polar residues" evidence="1">
    <location>
        <begin position="74"/>
        <end position="84"/>
    </location>
</feature>
<keyword evidence="2" id="KW-0732">Signal</keyword>
<evidence type="ECO:0000256" key="1">
    <source>
        <dbReference type="SAM" id="MobiDB-lite"/>
    </source>
</evidence>
<gene>
    <name evidence="3" type="ORF">TraAM80_10462</name>
</gene>
<accession>A0A422MQP4</accession>
<comment type="caution">
    <text evidence="3">The sequence shown here is derived from an EMBL/GenBank/DDBJ whole genome shotgun (WGS) entry which is preliminary data.</text>
</comment>
<dbReference type="AlphaFoldDB" id="A0A422MQP4"/>
<evidence type="ECO:0000313" key="4">
    <source>
        <dbReference type="Proteomes" id="UP000283634"/>
    </source>
</evidence>